<dbReference type="InterPro" id="IPR050121">
    <property type="entry name" value="Cytochrome_P450_monoxygenase"/>
</dbReference>
<dbReference type="SUPFAM" id="SSF48264">
    <property type="entry name" value="Cytochrome P450"/>
    <property type="match status" value="1"/>
</dbReference>
<dbReference type="STRING" id="1664694.A0A0N1H3S5"/>
<comment type="caution">
    <text evidence="10">The sequence shown here is derived from an EMBL/GenBank/DDBJ whole genome shotgun (WGS) entry which is preliminary data.</text>
</comment>
<dbReference type="PANTHER" id="PTHR24305:SF237">
    <property type="entry name" value="CYTOCHROME P450 MONOOXYGENASE ATNE-RELATED"/>
    <property type="match status" value="1"/>
</dbReference>
<accession>A0A0N1H3S5</accession>
<keyword evidence="6 8" id="KW-0408">Iron</keyword>
<dbReference type="VEuPathDB" id="FungiDB:AB675_3393"/>
<evidence type="ECO:0000256" key="4">
    <source>
        <dbReference type="ARBA" id="ARBA00022723"/>
    </source>
</evidence>
<dbReference type="CDD" id="cd11061">
    <property type="entry name" value="CYP67-like"/>
    <property type="match status" value="1"/>
</dbReference>
<dbReference type="PRINTS" id="PR00463">
    <property type="entry name" value="EP450I"/>
</dbReference>
<evidence type="ECO:0000256" key="5">
    <source>
        <dbReference type="ARBA" id="ARBA00023002"/>
    </source>
</evidence>
<evidence type="ECO:0000313" key="10">
    <source>
        <dbReference type="EMBL" id="KPI39750.1"/>
    </source>
</evidence>
<dbReference type="InterPro" id="IPR002401">
    <property type="entry name" value="Cyt_P450_E_grp-I"/>
</dbReference>
<dbReference type="EMBL" id="LFJN01000014">
    <property type="protein sequence ID" value="KPI39750.1"/>
    <property type="molecule type" value="Genomic_DNA"/>
</dbReference>
<dbReference type="InterPro" id="IPR017972">
    <property type="entry name" value="Cyt_P450_CS"/>
</dbReference>
<dbReference type="AlphaFoldDB" id="A0A0N1H3S5"/>
<sequence>MATLSAGANKLSFRTPQAIQDIYGDRKANMIKGGGIIGLAEQMYPDPSTHATSNREVHAGRRRILSQCFSESALKGQEPYVLQTVQRLISLLATPSDTNSDNEEQGWSAPVDMATYSGNFALDVLGELCFGKSFEALGHSRHFALSAMTEASQKALALGAIPNIELLVPLLRQHWLLEKLPAEDLKKGLAYRKMIITLLKARVELEKSNKHKPRKDFMHYLMAAVDPATGDKYSEGDLISESGVVLTAGTDTTATALAATIFYLTRYPHALKKLQSEVRGAFGNINEIRHGPELTSLIYLRAVIDESLRMSSPVPDVLSRRVLPGGAKIDGQDIPAGTFVGMSMYSVHHNEDYYPHSFEFLPERWIVPSNNDSPETTSFPFTVTQETIERAKSAFFAFSTGIRGCVGKNMAYLELSVCLARLVWALDFKIPDDAELAKVGGGGVHRGADGEIVKGRHREKEYQTWNYFVADTEGPYVQFRVREGVDLSAA</sequence>
<evidence type="ECO:0000256" key="3">
    <source>
        <dbReference type="ARBA" id="ARBA00022617"/>
    </source>
</evidence>
<keyword evidence="4 8" id="KW-0479">Metal-binding</keyword>
<keyword evidence="7 9" id="KW-0503">Monooxygenase</keyword>
<evidence type="ECO:0000256" key="9">
    <source>
        <dbReference type="RuleBase" id="RU000461"/>
    </source>
</evidence>
<dbReference type="PROSITE" id="PS00086">
    <property type="entry name" value="CYTOCHROME_P450"/>
    <property type="match status" value="1"/>
</dbReference>
<evidence type="ECO:0000256" key="1">
    <source>
        <dbReference type="ARBA" id="ARBA00001971"/>
    </source>
</evidence>
<evidence type="ECO:0000313" key="11">
    <source>
        <dbReference type="Proteomes" id="UP000038010"/>
    </source>
</evidence>
<name>A0A0N1H3S5_9EURO</name>
<comment type="cofactor">
    <cofactor evidence="1 8">
        <name>heme</name>
        <dbReference type="ChEBI" id="CHEBI:30413"/>
    </cofactor>
</comment>
<dbReference type="GeneID" id="28735320"/>
<feature type="binding site" description="axial binding residue" evidence="8">
    <location>
        <position position="405"/>
    </location>
    <ligand>
        <name>heme</name>
        <dbReference type="ChEBI" id="CHEBI:30413"/>
    </ligand>
    <ligandPart>
        <name>Fe</name>
        <dbReference type="ChEBI" id="CHEBI:18248"/>
    </ligandPart>
</feature>
<dbReference type="Proteomes" id="UP000038010">
    <property type="component" value="Unassembled WGS sequence"/>
</dbReference>
<evidence type="ECO:0000256" key="6">
    <source>
        <dbReference type="ARBA" id="ARBA00023004"/>
    </source>
</evidence>
<dbReference type="InterPro" id="IPR001128">
    <property type="entry name" value="Cyt_P450"/>
</dbReference>
<gene>
    <name evidence="10" type="ORF">AB675_3393</name>
</gene>
<evidence type="ECO:0000256" key="7">
    <source>
        <dbReference type="ARBA" id="ARBA00023033"/>
    </source>
</evidence>
<comment type="similarity">
    <text evidence="2 9">Belongs to the cytochrome P450 family.</text>
</comment>
<dbReference type="GO" id="GO:0020037">
    <property type="term" value="F:heme binding"/>
    <property type="evidence" value="ECO:0007669"/>
    <property type="project" value="InterPro"/>
</dbReference>
<protein>
    <submittedName>
        <fullName evidence="10">Isotrichodermin C-15 hydroxylase</fullName>
    </submittedName>
</protein>
<evidence type="ECO:0000256" key="8">
    <source>
        <dbReference type="PIRSR" id="PIRSR602401-1"/>
    </source>
</evidence>
<dbReference type="Pfam" id="PF00067">
    <property type="entry name" value="p450"/>
    <property type="match status" value="1"/>
</dbReference>
<dbReference type="OrthoDB" id="1470350at2759"/>
<dbReference type="GO" id="GO:0016705">
    <property type="term" value="F:oxidoreductase activity, acting on paired donors, with incorporation or reduction of molecular oxygen"/>
    <property type="evidence" value="ECO:0007669"/>
    <property type="project" value="InterPro"/>
</dbReference>
<keyword evidence="11" id="KW-1185">Reference proteome</keyword>
<dbReference type="PRINTS" id="PR00385">
    <property type="entry name" value="P450"/>
</dbReference>
<dbReference type="GO" id="GO:0005506">
    <property type="term" value="F:iron ion binding"/>
    <property type="evidence" value="ECO:0007669"/>
    <property type="project" value="InterPro"/>
</dbReference>
<dbReference type="GO" id="GO:0004497">
    <property type="term" value="F:monooxygenase activity"/>
    <property type="evidence" value="ECO:0007669"/>
    <property type="project" value="UniProtKB-KW"/>
</dbReference>
<dbReference type="PANTHER" id="PTHR24305">
    <property type="entry name" value="CYTOCHROME P450"/>
    <property type="match status" value="1"/>
</dbReference>
<evidence type="ECO:0000256" key="2">
    <source>
        <dbReference type="ARBA" id="ARBA00010617"/>
    </source>
</evidence>
<dbReference type="InterPro" id="IPR036396">
    <property type="entry name" value="Cyt_P450_sf"/>
</dbReference>
<dbReference type="Gene3D" id="1.10.630.10">
    <property type="entry name" value="Cytochrome P450"/>
    <property type="match status" value="1"/>
</dbReference>
<dbReference type="RefSeq" id="XP_017999713.1">
    <property type="nucleotide sequence ID" value="XM_018143440.1"/>
</dbReference>
<keyword evidence="5 9" id="KW-0560">Oxidoreductase</keyword>
<proteinExistence type="inferred from homology"/>
<reference evidence="10 11" key="1">
    <citation type="submission" date="2015-06" db="EMBL/GenBank/DDBJ databases">
        <title>Draft genome of the ant-associated black yeast Phialophora attae CBS 131958.</title>
        <authorList>
            <person name="Moreno L.F."/>
            <person name="Stielow B.J."/>
            <person name="de Hoog S."/>
            <person name="Vicente V.A."/>
            <person name="Weiss V.A."/>
            <person name="de Vries M."/>
            <person name="Cruz L.M."/>
            <person name="Souza E.M."/>
        </authorList>
    </citation>
    <scope>NUCLEOTIDE SEQUENCE [LARGE SCALE GENOMIC DNA]</scope>
    <source>
        <strain evidence="10 11">CBS 131958</strain>
    </source>
</reference>
<organism evidence="10 11">
    <name type="scientific">Cyphellophora attinorum</name>
    <dbReference type="NCBI Taxonomy" id="1664694"/>
    <lineage>
        <taxon>Eukaryota</taxon>
        <taxon>Fungi</taxon>
        <taxon>Dikarya</taxon>
        <taxon>Ascomycota</taxon>
        <taxon>Pezizomycotina</taxon>
        <taxon>Eurotiomycetes</taxon>
        <taxon>Chaetothyriomycetidae</taxon>
        <taxon>Chaetothyriales</taxon>
        <taxon>Cyphellophoraceae</taxon>
        <taxon>Cyphellophora</taxon>
    </lineage>
</organism>
<keyword evidence="3 8" id="KW-0349">Heme</keyword>